<dbReference type="Proteomes" id="UP000317648">
    <property type="component" value="Chromosome"/>
</dbReference>
<keyword evidence="1" id="KW-0732">Signal</keyword>
<dbReference type="RefSeq" id="WP_145056206.1">
    <property type="nucleotide sequence ID" value="NZ_CP036433.1"/>
</dbReference>
<evidence type="ECO:0000313" key="3">
    <source>
        <dbReference type="EMBL" id="QDU97433.1"/>
    </source>
</evidence>
<feature type="signal peptide" evidence="1">
    <location>
        <begin position="1"/>
        <end position="22"/>
    </location>
</feature>
<dbReference type="EMBL" id="CP036433">
    <property type="protein sequence ID" value="QDU97433.1"/>
    <property type="molecule type" value="Genomic_DNA"/>
</dbReference>
<accession>A0A518E021</accession>
<feature type="chain" id="PRO_5021928435" description="3-keto-alpha-glucoside-1,2-lyase/3-keto-2-hydroxy-glucal hydratase domain-containing protein" evidence="1">
    <location>
        <begin position="23"/>
        <end position="269"/>
    </location>
</feature>
<evidence type="ECO:0000256" key="1">
    <source>
        <dbReference type="SAM" id="SignalP"/>
    </source>
</evidence>
<protein>
    <recommendedName>
        <fullName evidence="2">3-keto-alpha-glucoside-1,2-lyase/3-keto-2-hydroxy-glucal hydratase domain-containing protein</fullName>
    </recommendedName>
</protein>
<dbReference type="KEGG" id="lcre:Pla8534_52810"/>
<evidence type="ECO:0000259" key="2">
    <source>
        <dbReference type="Pfam" id="PF06439"/>
    </source>
</evidence>
<gene>
    <name evidence="3" type="ORF">Pla8534_52810</name>
</gene>
<dbReference type="Gene3D" id="2.60.120.560">
    <property type="entry name" value="Exo-inulinase, domain 1"/>
    <property type="match status" value="1"/>
</dbReference>
<dbReference type="GO" id="GO:0016787">
    <property type="term" value="F:hydrolase activity"/>
    <property type="evidence" value="ECO:0007669"/>
    <property type="project" value="InterPro"/>
</dbReference>
<keyword evidence="4" id="KW-1185">Reference proteome</keyword>
<dbReference type="InterPro" id="IPR010496">
    <property type="entry name" value="AL/BT2_dom"/>
</dbReference>
<dbReference type="OrthoDB" id="259356at2"/>
<dbReference type="Pfam" id="PF06439">
    <property type="entry name" value="3keto-disac_hyd"/>
    <property type="match status" value="1"/>
</dbReference>
<organism evidence="3 4">
    <name type="scientific">Lignipirellula cremea</name>
    <dbReference type="NCBI Taxonomy" id="2528010"/>
    <lineage>
        <taxon>Bacteria</taxon>
        <taxon>Pseudomonadati</taxon>
        <taxon>Planctomycetota</taxon>
        <taxon>Planctomycetia</taxon>
        <taxon>Pirellulales</taxon>
        <taxon>Pirellulaceae</taxon>
        <taxon>Lignipirellula</taxon>
    </lineage>
</organism>
<feature type="domain" description="3-keto-alpha-glucoside-1,2-lyase/3-keto-2-hydroxy-glucal hydratase" evidence="2">
    <location>
        <begin position="38"/>
        <end position="262"/>
    </location>
</feature>
<sequence precursor="true">MKRFVRVLPVLVSICVMPGAGAYAGEPAAISPAEVIRPFNGKDLSGFDLFLKETGSEDPTGIFRVTDGVIHISGEGAGYLATRQAYRDYHLSVEYKWGKHHTGKYVRNSGVLLHKNNVDHVWPTSIEVQLAQGCEGDFIVIGGKTASGEPSGATLTSDTRIAEDKKTRYQPGGTPTQYKGRQFWWSQHQPGFKELLDTRGADDVASPLGEWTRVECICSGDRITIKINGHVVNECYQVHPSSGRILLQNEGSEVYFRNLEIRPLKEKTE</sequence>
<evidence type="ECO:0000313" key="4">
    <source>
        <dbReference type="Proteomes" id="UP000317648"/>
    </source>
</evidence>
<proteinExistence type="predicted"/>
<reference evidence="3 4" key="1">
    <citation type="submission" date="2019-02" db="EMBL/GenBank/DDBJ databases">
        <title>Deep-cultivation of Planctomycetes and their phenomic and genomic characterization uncovers novel biology.</title>
        <authorList>
            <person name="Wiegand S."/>
            <person name="Jogler M."/>
            <person name="Boedeker C."/>
            <person name="Pinto D."/>
            <person name="Vollmers J."/>
            <person name="Rivas-Marin E."/>
            <person name="Kohn T."/>
            <person name="Peeters S.H."/>
            <person name="Heuer A."/>
            <person name="Rast P."/>
            <person name="Oberbeckmann S."/>
            <person name="Bunk B."/>
            <person name="Jeske O."/>
            <person name="Meyerdierks A."/>
            <person name="Storesund J.E."/>
            <person name="Kallscheuer N."/>
            <person name="Luecker S."/>
            <person name="Lage O.M."/>
            <person name="Pohl T."/>
            <person name="Merkel B.J."/>
            <person name="Hornburger P."/>
            <person name="Mueller R.-W."/>
            <person name="Bruemmer F."/>
            <person name="Labrenz M."/>
            <person name="Spormann A.M."/>
            <person name="Op den Camp H."/>
            <person name="Overmann J."/>
            <person name="Amann R."/>
            <person name="Jetten M.S.M."/>
            <person name="Mascher T."/>
            <person name="Medema M.H."/>
            <person name="Devos D.P."/>
            <person name="Kaster A.-K."/>
            <person name="Ovreas L."/>
            <person name="Rohde M."/>
            <person name="Galperin M.Y."/>
            <person name="Jogler C."/>
        </authorList>
    </citation>
    <scope>NUCLEOTIDE SEQUENCE [LARGE SCALE GENOMIC DNA]</scope>
    <source>
        <strain evidence="3 4">Pla85_3_4</strain>
    </source>
</reference>
<name>A0A518E021_9BACT</name>
<dbReference type="AlphaFoldDB" id="A0A518E021"/>